<evidence type="ECO:0000313" key="8">
    <source>
        <dbReference type="EnsemblMetazoa" id="G5260.16:cds"/>
    </source>
</evidence>
<dbReference type="FunFam" id="2.10.25.10:FF:000038">
    <property type="entry name" value="Fibrillin 2"/>
    <property type="match status" value="1"/>
</dbReference>
<feature type="region of interest" description="Disordered" evidence="6">
    <location>
        <begin position="1"/>
        <end position="21"/>
    </location>
</feature>
<proteinExistence type="predicted"/>
<feature type="domain" description="EGF-like" evidence="7">
    <location>
        <begin position="29"/>
        <end position="56"/>
    </location>
</feature>
<organism evidence="8 9">
    <name type="scientific">Magallana gigas</name>
    <name type="common">Pacific oyster</name>
    <name type="synonym">Crassostrea gigas</name>
    <dbReference type="NCBI Taxonomy" id="29159"/>
    <lineage>
        <taxon>Eukaryota</taxon>
        <taxon>Metazoa</taxon>
        <taxon>Spiralia</taxon>
        <taxon>Lophotrochozoa</taxon>
        <taxon>Mollusca</taxon>
        <taxon>Bivalvia</taxon>
        <taxon>Autobranchia</taxon>
        <taxon>Pteriomorphia</taxon>
        <taxon>Ostreida</taxon>
        <taxon>Ostreoidea</taxon>
        <taxon>Ostreidae</taxon>
        <taxon>Magallana</taxon>
    </lineage>
</organism>
<dbReference type="GO" id="GO:0005509">
    <property type="term" value="F:calcium ion binding"/>
    <property type="evidence" value="ECO:0007669"/>
    <property type="project" value="InterPro"/>
</dbReference>
<sequence>MFLSLGKSGGSPNVSCPTGYMPKNRKCEDVDECSDSNLNACDKNAACTNTEGSYTC</sequence>
<name>A0A8W8N4E9_MAGGI</name>
<keyword evidence="4" id="KW-1015">Disulfide bond</keyword>
<evidence type="ECO:0000259" key="7">
    <source>
        <dbReference type="PROSITE" id="PS50026"/>
    </source>
</evidence>
<dbReference type="Pfam" id="PF07645">
    <property type="entry name" value="EGF_CA"/>
    <property type="match status" value="1"/>
</dbReference>
<evidence type="ECO:0000256" key="5">
    <source>
        <dbReference type="PROSITE-ProRule" id="PRU00076"/>
    </source>
</evidence>
<dbReference type="CDD" id="cd00054">
    <property type="entry name" value="EGF_CA"/>
    <property type="match status" value="1"/>
</dbReference>
<comment type="caution">
    <text evidence="5">Lacks conserved residue(s) required for the propagation of feature annotation.</text>
</comment>
<dbReference type="InterPro" id="IPR018097">
    <property type="entry name" value="EGF_Ca-bd_CS"/>
</dbReference>
<dbReference type="Gene3D" id="2.10.25.10">
    <property type="entry name" value="Laminin"/>
    <property type="match status" value="2"/>
</dbReference>
<reference evidence="8" key="1">
    <citation type="submission" date="2022-08" db="UniProtKB">
        <authorList>
            <consortium name="EnsemblMetazoa"/>
        </authorList>
    </citation>
    <scope>IDENTIFICATION</scope>
    <source>
        <strain evidence="8">05x7-T-G4-1.051#20</strain>
    </source>
</reference>
<dbReference type="InterPro" id="IPR049883">
    <property type="entry name" value="NOTCH1_EGF-like"/>
</dbReference>
<keyword evidence="3" id="KW-0677">Repeat</keyword>
<dbReference type="InterPro" id="IPR000742">
    <property type="entry name" value="EGF"/>
</dbReference>
<dbReference type="AlphaFoldDB" id="A0A8W8N4E9"/>
<keyword evidence="2" id="KW-0732">Signal</keyword>
<protein>
    <recommendedName>
        <fullName evidence="7">EGF-like domain-containing protein</fullName>
    </recommendedName>
</protein>
<keyword evidence="1 5" id="KW-0245">EGF-like domain</keyword>
<evidence type="ECO:0000256" key="2">
    <source>
        <dbReference type="ARBA" id="ARBA00022729"/>
    </source>
</evidence>
<evidence type="ECO:0000256" key="4">
    <source>
        <dbReference type="ARBA" id="ARBA00023157"/>
    </source>
</evidence>
<dbReference type="EnsemblMetazoa" id="G5260.16">
    <property type="protein sequence ID" value="G5260.16:cds"/>
    <property type="gene ID" value="G5260"/>
</dbReference>
<accession>A0A8W8N4E9</accession>
<keyword evidence="9" id="KW-1185">Reference proteome</keyword>
<evidence type="ECO:0000256" key="6">
    <source>
        <dbReference type="SAM" id="MobiDB-lite"/>
    </source>
</evidence>
<evidence type="ECO:0000313" key="9">
    <source>
        <dbReference type="Proteomes" id="UP000005408"/>
    </source>
</evidence>
<evidence type="ECO:0000256" key="3">
    <source>
        <dbReference type="ARBA" id="ARBA00022737"/>
    </source>
</evidence>
<dbReference type="PROSITE" id="PS50026">
    <property type="entry name" value="EGF_3"/>
    <property type="match status" value="1"/>
</dbReference>
<dbReference type="PROSITE" id="PS01187">
    <property type="entry name" value="EGF_CA"/>
    <property type="match status" value="1"/>
</dbReference>
<evidence type="ECO:0000256" key="1">
    <source>
        <dbReference type="ARBA" id="ARBA00022536"/>
    </source>
</evidence>
<dbReference type="Proteomes" id="UP000005408">
    <property type="component" value="Unassembled WGS sequence"/>
</dbReference>